<reference evidence="1" key="1">
    <citation type="submission" date="2021-02" db="EMBL/GenBank/DDBJ databases">
        <authorList>
            <consortium name="DOE Joint Genome Institute"/>
            <person name="Ahrendt S."/>
            <person name="Looney B.P."/>
            <person name="Miyauchi S."/>
            <person name="Morin E."/>
            <person name="Drula E."/>
            <person name="Courty P.E."/>
            <person name="Chicoki N."/>
            <person name="Fauchery L."/>
            <person name="Kohler A."/>
            <person name="Kuo A."/>
            <person name="Labutti K."/>
            <person name="Pangilinan J."/>
            <person name="Lipzen A."/>
            <person name="Riley R."/>
            <person name="Andreopoulos W."/>
            <person name="He G."/>
            <person name="Johnson J."/>
            <person name="Barry K.W."/>
            <person name="Grigoriev I.V."/>
            <person name="Nagy L."/>
            <person name="Hibbett D."/>
            <person name="Henrissat B."/>
            <person name="Matheny P.B."/>
            <person name="Labbe J."/>
            <person name="Martin F."/>
        </authorList>
    </citation>
    <scope>NUCLEOTIDE SEQUENCE</scope>
    <source>
        <strain evidence="1">FP105234-sp</strain>
    </source>
</reference>
<comment type="caution">
    <text evidence="1">The sequence shown here is derived from an EMBL/GenBank/DDBJ whole genome shotgun (WGS) entry which is preliminary data.</text>
</comment>
<reference evidence="1" key="2">
    <citation type="journal article" date="2022" name="New Phytol.">
        <title>Evolutionary transition to the ectomycorrhizal habit in the genomes of a hyperdiverse lineage of mushroom-forming fungi.</title>
        <authorList>
            <person name="Looney B."/>
            <person name="Miyauchi S."/>
            <person name="Morin E."/>
            <person name="Drula E."/>
            <person name="Courty P.E."/>
            <person name="Kohler A."/>
            <person name="Kuo A."/>
            <person name="LaButti K."/>
            <person name="Pangilinan J."/>
            <person name="Lipzen A."/>
            <person name="Riley R."/>
            <person name="Andreopoulos W."/>
            <person name="He G."/>
            <person name="Johnson J."/>
            <person name="Nolan M."/>
            <person name="Tritt A."/>
            <person name="Barry K.W."/>
            <person name="Grigoriev I.V."/>
            <person name="Nagy L.G."/>
            <person name="Hibbett D."/>
            <person name="Henrissat B."/>
            <person name="Matheny P.B."/>
            <person name="Labbe J."/>
            <person name="Martin F.M."/>
        </authorList>
    </citation>
    <scope>NUCLEOTIDE SEQUENCE</scope>
    <source>
        <strain evidence="1">FP105234-sp</strain>
    </source>
</reference>
<protein>
    <submittedName>
        <fullName evidence="1">Uncharacterized protein</fullName>
    </submittedName>
</protein>
<accession>A0ACB8S0T7</accession>
<sequence>MYPQHNHPSPDPAMYTTPYQRQQQPPPYQTHPAAAHPQATSASAYHQAASAHPQAHTHAHPQPYAHTQPQPYVPAPPPTPSEQSPMFRKDEQVVVRLKNCGPWVAAVISAVLGITQKWSKITYEVAYVCPEGTRQRSIVTEDCVHAACPGHR</sequence>
<evidence type="ECO:0000313" key="2">
    <source>
        <dbReference type="Proteomes" id="UP000814033"/>
    </source>
</evidence>
<organism evidence="1 2">
    <name type="scientific">Auriscalpium vulgare</name>
    <dbReference type="NCBI Taxonomy" id="40419"/>
    <lineage>
        <taxon>Eukaryota</taxon>
        <taxon>Fungi</taxon>
        <taxon>Dikarya</taxon>
        <taxon>Basidiomycota</taxon>
        <taxon>Agaricomycotina</taxon>
        <taxon>Agaricomycetes</taxon>
        <taxon>Russulales</taxon>
        <taxon>Auriscalpiaceae</taxon>
        <taxon>Auriscalpium</taxon>
    </lineage>
</organism>
<name>A0ACB8S0T7_9AGAM</name>
<proteinExistence type="predicted"/>
<dbReference type="Proteomes" id="UP000814033">
    <property type="component" value="Unassembled WGS sequence"/>
</dbReference>
<keyword evidence="2" id="KW-1185">Reference proteome</keyword>
<evidence type="ECO:0000313" key="1">
    <source>
        <dbReference type="EMBL" id="KAI0049742.1"/>
    </source>
</evidence>
<dbReference type="EMBL" id="MU275869">
    <property type="protein sequence ID" value="KAI0049742.1"/>
    <property type="molecule type" value="Genomic_DNA"/>
</dbReference>
<gene>
    <name evidence="1" type="ORF">FA95DRAFT_1556426</name>
</gene>